<reference evidence="3" key="1">
    <citation type="submission" date="2013-10" db="EMBL/GenBank/DDBJ databases">
        <title>Genome sequencing of Onchocerca volvulus.</title>
        <authorList>
            <person name="Cotton J."/>
            <person name="Tsai J."/>
            <person name="Stanley E."/>
            <person name="Tracey A."/>
            <person name="Holroyd N."/>
            <person name="Lustigman S."/>
            <person name="Berriman M."/>
        </authorList>
    </citation>
    <scope>NUCLEOTIDE SEQUENCE</scope>
</reference>
<accession>A0A8R1TSI5</accession>
<evidence type="ECO:0000313" key="2">
    <source>
        <dbReference type="EnsemblMetazoa" id="OVOC3468.1"/>
    </source>
</evidence>
<feature type="transmembrane region" description="Helical" evidence="1">
    <location>
        <begin position="69"/>
        <end position="94"/>
    </location>
</feature>
<protein>
    <submittedName>
        <fullName evidence="2">Uncharacterized protein</fullName>
    </submittedName>
</protein>
<keyword evidence="1" id="KW-0472">Membrane</keyword>
<dbReference type="AlphaFoldDB" id="A0A8R1TSI5"/>
<dbReference type="Proteomes" id="UP000024404">
    <property type="component" value="Unassembled WGS sequence"/>
</dbReference>
<dbReference type="EMBL" id="CMVM020000115">
    <property type="status" value="NOT_ANNOTATED_CDS"/>
    <property type="molecule type" value="Genomic_DNA"/>
</dbReference>
<keyword evidence="3" id="KW-1185">Reference proteome</keyword>
<evidence type="ECO:0000256" key="1">
    <source>
        <dbReference type="SAM" id="Phobius"/>
    </source>
</evidence>
<evidence type="ECO:0000313" key="3">
    <source>
        <dbReference type="Proteomes" id="UP000024404"/>
    </source>
</evidence>
<proteinExistence type="predicted"/>
<name>A0A8R1TSI5_ONCVO</name>
<keyword evidence="1" id="KW-0812">Transmembrane</keyword>
<dbReference type="EnsemblMetazoa" id="OVOC3468.1">
    <property type="protein sequence ID" value="OVOC3468.1"/>
    <property type="gene ID" value="WBGene00240277"/>
</dbReference>
<sequence>MKHQSRNRRGKKEERLICLSLFWLIHPWLDIWLNHLLRRTSCEINQVSPKTCRLLIKYQLSACNCFNRRIYFCFFFVAFSVVSSFSLFSFVLSIKIAFKMDSKHA</sequence>
<reference evidence="2" key="2">
    <citation type="submission" date="2022-06" db="UniProtKB">
        <authorList>
            <consortium name="EnsemblMetazoa"/>
        </authorList>
    </citation>
    <scope>IDENTIFICATION</scope>
</reference>
<keyword evidence="1" id="KW-1133">Transmembrane helix</keyword>
<organism evidence="2 3">
    <name type="scientific">Onchocerca volvulus</name>
    <dbReference type="NCBI Taxonomy" id="6282"/>
    <lineage>
        <taxon>Eukaryota</taxon>
        <taxon>Metazoa</taxon>
        <taxon>Ecdysozoa</taxon>
        <taxon>Nematoda</taxon>
        <taxon>Chromadorea</taxon>
        <taxon>Rhabditida</taxon>
        <taxon>Spirurina</taxon>
        <taxon>Spiruromorpha</taxon>
        <taxon>Filarioidea</taxon>
        <taxon>Onchocercidae</taxon>
        <taxon>Onchocerca</taxon>
    </lineage>
</organism>